<evidence type="ECO:0000313" key="3">
    <source>
        <dbReference type="EMBL" id="HGZ80404.1"/>
    </source>
</evidence>
<evidence type="ECO:0000256" key="1">
    <source>
        <dbReference type="SAM" id="Phobius"/>
    </source>
</evidence>
<protein>
    <recommendedName>
        <fullName evidence="2">HTH cro/C1-type domain-containing protein</fullName>
    </recommendedName>
</protein>
<evidence type="ECO:0000259" key="2">
    <source>
        <dbReference type="PROSITE" id="PS50943"/>
    </source>
</evidence>
<keyword evidence="1" id="KW-0812">Transmembrane</keyword>
<organism evidence="3">
    <name type="scientific">Pseudothermotoga hypogea</name>
    <dbReference type="NCBI Taxonomy" id="57487"/>
    <lineage>
        <taxon>Bacteria</taxon>
        <taxon>Thermotogati</taxon>
        <taxon>Thermotogota</taxon>
        <taxon>Thermotogae</taxon>
        <taxon>Thermotogales</taxon>
        <taxon>Thermotogaceae</taxon>
        <taxon>Pseudothermotoga</taxon>
    </lineage>
</organism>
<keyword evidence="1" id="KW-0472">Membrane</keyword>
<comment type="caution">
    <text evidence="3">The sequence shown here is derived from an EMBL/GenBank/DDBJ whole genome shotgun (WGS) entry which is preliminary data.</text>
</comment>
<dbReference type="PANTHER" id="PTHR34475">
    <property type="match status" value="1"/>
</dbReference>
<keyword evidence="1" id="KW-1133">Transmembrane helix</keyword>
<dbReference type="EMBL" id="DTKQ01000059">
    <property type="protein sequence ID" value="HGZ80404.1"/>
    <property type="molecule type" value="Genomic_DNA"/>
</dbReference>
<dbReference type="InterPro" id="IPR001387">
    <property type="entry name" value="Cro/C1-type_HTH"/>
</dbReference>
<dbReference type="SUPFAM" id="SSF47413">
    <property type="entry name" value="lambda repressor-like DNA-binding domains"/>
    <property type="match status" value="1"/>
</dbReference>
<dbReference type="PROSITE" id="PS50943">
    <property type="entry name" value="HTH_CROC1"/>
    <property type="match status" value="1"/>
</dbReference>
<feature type="transmembrane region" description="Helical" evidence="1">
    <location>
        <begin position="100"/>
        <end position="120"/>
    </location>
</feature>
<dbReference type="Gene3D" id="1.10.260.40">
    <property type="entry name" value="lambda repressor-like DNA-binding domains"/>
    <property type="match status" value="1"/>
</dbReference>
<accession>A0A832MNQ7</accession>
<dbReference type="GO" id="GO:0003677">
    <property type="term" value="F:DNA binding"/>
    <property type="evidence" value="ECO:0007669"/>
    <property type="project" value="InterPro"/>
</dbReference>
<dbReference type="PANTHER" id="PTHR34475:SF1">
    <property type="entry name" value="CYTOSKELETON PROTEIN RODZ"/>
    <property type="match status" value="1"/>
</dbReference>
<gene>
    <name evidence="3" type="ORF">ENW55_10535</name>
</gene>
<dbReference type="AlphaFoldDB" id="A0A832MNQ7"/>
<proteinExistence type="predicted"/>
<dbReference type="InterPro" id="IPR050400">
    <property type="entry name" value="Bact_Cytoskel_RodZ"/>
</dbReference>
<feature type="domain" description="HTH cro/C1-type" evidence="2">
    <location>
        <begin position="16"/>
        <end position="34"/>
    </location>
</feature>
<reference evidence="3" key="1">
    <citation type="journal article" date="2020" name="mSystems">
        <title>Genome- and Community-Level Interaction Insights into Carbon Utilization and Element Cycling Functions of Hydrothermarchaeota in Hydrothermal Sediment.</title>
        <authorList>
            <person name="Zhou Z."/>
            <person name="Liu Y."/>
            <person name="Xu W."/>
            <person name="Pan J."/>
            <person name="Luo Z.H."/>
            <person name="Li M."/>
        </authorList>
    </citation>
    <scope>NUCLEOTIDE SEQUENCE [LARGE SCALE GENOMIC DNA]</scope>
    <source>
        <strain evidence="3">SpSt-86</strain>
    </source>
</reference>
<dbReference type="CDD" id="cd00093">
    <property type="entry name" value="HTH_XRE"/>
    <property type="match status" value="1"/>
</dbReference>
<dbReference type="InterPro" id="IPR010982">
    <property type="entry name" value="Lambda_DNA-bd_dom_sf"/>
</dbReference>
<name>A0A832MNQ7_9THEM</name>
<dbReference type="Pfam" id="PF13413">
    <property type="entry name" value="HTH_25"/>
    <property type="match status" value="1"/>
</dbReference>
<sequence>MVCVEKEKWIVVGETLKKAREALGLTLEQLSEKTAIPVWKLRLIEEGQFDRVDAPFYVRHYIKLCAEQLGLDAGQLIGTEDLSRESVQTKTKKYAFSEKVNLLMLAMCLIAAILFFYSVVRFFSVLGQPGAKLVNTGSQAILLDDKPVVPGESVLLKVGNRYEVKNNKDGCAIVSANKQWLIRVENFEVVLWER</sequence>